<comment type="caution">
    <text evidence="2">The sequence shown here is derived from an EMBL/GenBank/DDBJ whole genome shotgun (WGS) entry which is preliminary data.</text>
</comment>
<protein>
    <submittedName>
        <fullName evidence="2">Uncharacterized protein</fullName>
    </submittedName>
</protein>
<dbReference type="Proteomes" id="UP000324222">
    <property type="component" value="Unassembled WGS sequence"/>
</dbReference>
<dbReference type="AlphaFoldDB" id="A0A5B7EZG6"/>
<sequence length="96" mass="10405">MIALATQTCGHQQGGETATPLRHNPVLPGRKCLNYCYRSIPVLMTYMHCCSAGLSPFLNNKLLALFVQLSTVHSLQSVSAKDTRVSFQSLSLPGSP</sequence>
<feature type="region of interest" description="Disordered" evidence="1">
    <location>
        <begin position="1"/>
        <end position="22"/>
    </location>
</feature>
<feature type="compositionally biased region" description="Polar residues" evidence="1">
    <location>
        <begin position="1"/>
        <end position="16"/>
    </location>
</feature>
<reference evidence="2 3" key="1">
    <citation type="submission" date="2019-05" db="EMBL/GenBank/DDBJ databases">
        <title>Another draft genome of Portunus trituberculatus and its Hox gene families provides insights of decapod evolution.</title>
        <authorList>
            <person name="Jeong J.-H."/>
            <person name="Song I."/>
            <person name="Kim S."/>
            <person name="Choi T."/>
            <person name="Kim D."/>
            <person name="Ryu S."/>
            <person name="Kim W."/>
        </authorList>
    </citation>
    <scope>NUCLEOTIDE SEQUENCE [LARGE SCALE GENOMIC DNA]</scope>
    <source>
        <tissue evidence="2">Muscle</tissue>
    </source>
</reference>
<accession>A0A5B7EZG6</accession>
<evidence type="ECO:0000256" key="1">
    <source>
        <dbReference type="SAM" id="MobiDB-lite"/>
    </source>
</evidence>
<proteinExistence type="predicted"/>
<evidence type="ECO:0000313" key="3">
    <source>
        <dbReference type="Proteomes" id="UP000324222"/>
    </source>
</evidence>
<gene>
    <name evidence="2" type="ORF">E2C01_033177</name>
</gene>
<organism evidence="2 3">
    <name type="scientific">Portunus trituberculatus</name>
    <name type="common">Swimming crab</name>
    <name type="synonym">Neptunus trituberculatus</name>
    <dbReference type="NCBI Taxonomy" id="210409"/>
    <lineage>
        <taxon>Eukaryota</taxon>
        <taxon>Metazoa</taxon>
        <taxon>Ecdysozoa</taxon>
        <taxon>Arthropoda</taxon>
        <taxon>Crustacea</taxon>
        <taxon>Multicrustacea</taxon>
        <taxon>Malacostraca</taxon>
        <taxon>Eumalacostraca</taxon>
        <taxon>Eucarida</taxon>
        <taxon>Decapoda</taxon>
        <taxon>Pleocyemata</taxon>
        <taxon>Brachyura</taxon>
        <taxon>Eubrachyura</taxon>
        <taxon>Portunoidea</taxon>
        <taxon>Portunidae</taxon>
        <taxon>Portuninae</taxon>
        <taxon>Portunus</taxon>
    </lineage>
</organism>
<keyword evidence="3" id="KW-1185">Reference proteome</keyword>
<name>A0A5B7EZG6_PORTR</name>
<evidence type="ECO:0000313" key="2">
    <source>
        <dbReference type="EMBL" id="MPC39632.1"/>
    </source>
</evidence>
<dbReference type="EMBL" id="VSRR010004428">
    <property type="protein sequence ID" value="MPC39632.1"/>
    <property type="molecule type" value="Genomic_DNA"/>
</dbReference>